<feature type="transmembrane region" description="Helical" evidence="6">
    <location>
        <begin position="369"/>
        <end position="394"/>
    </location>
</feature>
<dbReference type="SUPFAM" id="SSF103473">
    <property type="entry name" value="MFS general substrate transporter"/>
    <property type="match status" value="1"/>
</dbReference>
<dbReference type="GO" id="GO:0022857">
    <property type="term" value="F:transmembrane transporter activity"/>
    <property type="evidence" value="ECO:0007669"/>
    <property type="project" value="InterPro"/>
</dbReference>
<dbReference type="PANTHER" id="PTHR43791:SF46">
    <property type="entry name" value="MAJOR FACILITATOR SUPERFAMILY (MFS) PROFILE DOMAIN-CONTAINING PROTEIN-RELATED"/>
    <property type="match status" value="1"/>
</dbReference>
<feature type="transmembrane region" description="Helical" evidence="6">
    <location>
        <begin position="213"/>
        <end position="233"/>
    </location>
</feature>
<feature type="domain" description="Major facilitator superfamily (MFS) profile" evidence="7">
    <location>
        <begin position="52"/>
        <end position="474"/>
    </location>
</feature>
<dbReference type="OrthoDB" id="19923at2759"/>
<evidence type="ECO:0000256" key="4">
    <source>
        <dbReference type="ARBA" id="ARBA00022989"/>
    </source>
</evidence>
<evidence type="ECO:0000313" key="9">
    <source>
        <dbReference type="Proteomes" id="UP000800200"/>
    </source>
</evidence>
<dbReference type="FunFam" id="1.20.1250.20:FF:000013">
    <property type="entry name" value="MFS general substrate transporter"/>
    <property type="match status" value="1"/>
</dbReference>
<feature type="transmembrane region" description="Helical" evidence="6">
    <location>
        <begin position="280"/>
        <end position="299"/>
    </location>
</feature>
<organism evidence="8 9">
    <name type="scientific">Zopfia rhizophila CBS 207.26</name>
    <dbReference type="NCBI Taxonomy" id="1314779"/>
    <lineage>
        <taxon>Eukaryota</taxon>
        <taxon>Fungi</taxon>
        <taxon>Dikarya</taxon>
        <taxon>Ascomycota</taxon>
        <taxon>Pezizomycotina</taxon>
        <taxon>Dothideomycetes</taxon>
        <taxon>Dothideomycetes incertae sedis</taxon>
        <taxon>Zopfiaceae</taxon>
        <taxon>Zopfia</taxon>
    </lineage>
</organism>
<feature type="transmembrane region" description="Helical" evidence="6">
    <location>
        <begin position="438"/>
        <end position="458"/>
    </location>
</feature>
<keyword evidence="3 6" id="KW-0812">Transmembrane</keyword>
<keyword evidence="5 6" id="KW-0472">Membrane</keyword>
<dbReference type="Pfam" id="PF07690">
    <property type="entry name" value="MFS_1"/>
    <property type="match status" value="1"/>
</dbReference>
<dbReference type="GO" id="GO:0005886">
    <property type="term" value="C:plasma membrane"/>
    <property type="evidence" value="ECO:0007669"/>
    <property type="project" value="TreeGrafter"/>
</dbReference>
<evidence type="ECO:0000256" key="3">
    <source>
        <dbReference type="ARBA" id="ARBA00022692"/>
    </source>
</evidence>
<dbReference type="Gene3D" id="1.20.1250.20">
    <property type="entry name" value="MFS general substrate transporter like domains"/>
    <property type="match status" value="2"/>
</dbReference>
<dbReference type="PROSITE" id="PS50850">
    <property type="entry name" value="MFS"/>
    <property type="match status" value="1"/>
</dbReference>
<comment type="subcellular location">
    <subcellularLocation>
        <location evidence="1">Membrane</location>
        <topology evidence="1">Multi-pass membrane protein</topology>
    </subcellularLocation>
</comment>
<proteinExistence type="predicted"/>
<feature type="transmembrane region" description="Helical" evidence="6">
    <location>
        <begin position="118"/>
        <end position="136"/>
    </location>
</feature>
<reference evidence="8" key="1">
    <citation type="journal article" date="2020" name="Stud. Mycol.">
        <title>101 Dothideomycetes genomes: a test case for predicting lifestyles and emergence of pathogens.</title>
        <authorList>
            <person name="Haridas S."/>
            <person name="Albert R."/>
            <person name="Binder M."/>
            <person name="Bloem J."/>
            <person name="Labutti K."/>
            <person name="Salamov A."/>
            <person name="Andreopoulos B."/>
            <person name="Baker S."/>
            <person name="Barry K."/>
            <person name="Bills G."/>
            <person name="Bluhm B."/>
            <person name="Cannon C."/>
            <person name="Castanera R."/>
            <person name="Culley D."/>
            <person name="Daum C."/>
            <person name="Ezra D."/>
            <person name="Gonzalez J."/>
            <person name="Henrissat B."/>
            <person name="Kuo A."/>
            <person name="Liang C."/>
            <person name="Lipzen A."/>
            <person name="Lutzoni F."/>
            <person name="Magnuson J."/>
            <person name="Mondo S."/>
            <person name="Nolan M."/>
            <person name="Ohm R."/>
            <person name="Pangilinan J."/>
            <person name="Park H.-J."/>
            <person name="Ramirez L."/>
            <person name="Alfaro M."/>
            <person name="Sun H."/>
            <person name="Tritt A."/>
            <person name="Yoshinaga Y."/>
            <person name="Zwiers L.-H."/>
            <person name="Turgeon B."/>
            <person name="Goodwin S."/>
            <person name="Spatafora J."/>
            <person name="Crous P."/>
            <person name="Grigoriev I."/>
        </authorList>
    </citation>
    <scope>NUCLEOTIDE SEQUENCE</scope>
    <source>
        <strain evidence="8">CBS 207.26</strain>
    </source>
</reference>
<feature type="transmembrane region" description="Helical" evidence="6">
    <location>
        <begin position="181"/>
        <end position="201"/>
    </location>
</feature>
<dbReference type="PANTHER" id="PTHR43791">
    <property type="entry name" value="PERMEASE-RELATED"/>
    <property type="match status" value="1"/>
</dbReference>
<evidence type="ECO:0000256" key="2">
    <source>
        <dbReference type="ARBA" id="ARBA00022448"/>
    </source>
</evidence>
<evidence type="ECO:0000256" key="6">
    <source>
        <dbReference type="SAM" id="Phobius"/>
    </source>
</evidence>
<keyword evidence="9" id="KW-1185">Reference proteome</keyword>
<accession>A0A6A6EQC0</accession>
<evidence type="ECO:0000313" key="8">
    <source>
        <dbReference type="EMBL" id="KAF2192979.1"/>
    </source>
</evidence>
<feature type="transmembrane region" description="Helical" evidence="6">
    <location>
        <begin position="406"/>
        <end position="426"/>
    </location>
</feature>
<feature type="transmembrane region" description="Helical" evidence="6">
    <location>
        <begin position="319"/>
        <end position="336"/>
    </location>
</feature>
<feature type="transmembrane region" description="Helical" evidence="6">
    <location>
        <begin position="52"/>
        <end position="70"/>
    </location>
</feature>
<sequence length="474" mass="52782">MAAIEEKEKLETFVDAGHLDSEVVRRELDSSSVPSFINIDESALVRKIDFRLIPILFLIYITAFLDRVNISNALTMGLQKDLRLTKNQPNIALTMFFIPYVLFEVPSNILLKRLTPHVWLSVCTVVFGIAMLAQGFVKNFGGILATRFILGLAEAGIFPGSFYLISFWYKQDESQKRFTVFWCSVLVAGAFGGLLASAIATMDGFNGLKNWRWIFILEGLGTIIVGMVSYFLITDFPEQAKWLSEEEREFVVHRNGHNKTPHRPIDLKDIGWFFTDPKRILGAFMYWGLVVPVYAYAYFAPTIIKTLGYSVIQTQLRSVIPFAAALVLCLVVAFISDCIQIRIPFALFGYGLAIVGLAILMTVQHDFPVQFGALCLVTMGCFSAGIVIVCWYVMNLHGHFERSIGTAWMISFGNTGGILATFTFLASDAPHYKKGYSICMGGVCLSTLATVAYAGLVVKARRARSIGTEITYSL</sequence>
<keyword evidence="2" id="KW-0813">Transport</keyword>
<evidence type="ECO:0000256" key="5">
    <source>
        <dbReference type="ARBA" id="ARBA00023136"/>
    </source>
</evidence>
<dbReference type="InterPro" id="IPR020846">
    <property type="entry name" value="MFS_dom"/>
</dbReference>
<dbReference type="Proteomes" id="UP000800200">
    <property type="component" value="Unassembled WGS sequence"/>
</dbReference>
<feature type="transmembrane region" description="Helical" evidence="6">
    <location>
        <begin position="148"/>
        <end position="169"/>
    </location>
</feature>
<gene>
    <name evidence="8" type="ORF">K469DRAFT_729994</name>
</gene>
<dbReference type="EMBL" id="ML994614">
    <property type="protein sequence ID" value="KAF2192979.1"/>
    <property type="molecule type" value="Genomic_DNA"/>
</dbReference>
<dbReference type="InterPro" id="IPR011701">
    <property type="entry name" value="MFS"/>
</dbReference>
<dbReference type="FunFam" id="1.20.1250.20:FF:000034">
    <property type="entry name" value="MFS general substrate transporter"/>
    <property type="match status" value="1"/>
</dbReference>
<protein>
    <submittedName>
        <fullName evidence="8">Putative allantoate permease</fullName>
    </submittedName>
</protein>
<keyword evidence="4 6" id="KW-1133">Transmembrane helix</keyword>
<name>A0A6A6EQC0_9PEZI</name>
<feature type="transmembrane region" description="Helical" evidence="6">
    <location>
        <begin position="343"/>
        <end position="363"/>
    </location>
</feature>
<evidence type="ECO:0000259" key="7">
    <source>
        <dbReference type="PROSITE" id="PS50850"/>
    </source>
</evidence>
<evidence type="ECO:0000256" key="1">
    <source>
        <dbReference type="ARBA" id="ARBA00004141"/>
    </source>
</evidence>
<feature type="transmembrane region" description="Helical" evidence="6">
    <location>
        <begin position="90"/>
        <end position="111"/>
    </location>
</feature>
<dbReference type="InterPro" id="IPR036259">
    <property type="entry name" value="MFS_trans_sf"/>
</dbReference>
<dbReference type="AlphaFoldDB" id="A0A6A6EQC0"/>